<evidence type="ECO:0000313" key="2">
    <source>
        <dbReference type="EMBL" id="MBI5130372.1"/>
    </source>
</evidence>
<organism evidence="2 3">
    <name type="scientific">Rhodopseudomonas palustris</name>
    <dbReference type="NCBI Taxonomy" id="1076"/>
    <lineage>
        <taxon>Bacteria</taxon>
        <taxon>Pseudomonadati</taxon>
        <taxon>Pseudomonadota</taxon>
        <taxon>Alphaproteobacteria</taxon>
        <taxon>Hyphomicrobiales</taxon>
        <taxon>Nitrobacteraceae</taxon>
        <taxon>Rhodopseudomonas</taxon>
    </lineage>
</organism>
<gene>
    <name evidence="2" type="ORF">HZA66_13095</name>
</gene>
<protein>
    <submittedName>
        <fullName evidence="2">Uncharacterized protein</fullName>
    </submittedName>
</protein>
<proteinExistence type="predicted"/>
<keyword evidence="1" id="KW-1133">Transmembrane helix</keyword>
<dbReference type="EMBL" id="JACRJB010000035">
    <property type="protein sequence ID" value="MBI5130372.1"/>
    <property type="molecule type" value="Genomic_DNA"/>
</dbReference>
<keyword evidence="1" id="KW-0812">Transmembrane</keyword>
<evidence type="ECO:0000256" key="1">
    <source>
        <dbReference type="SAM" id="Phobius"/>
    </source>
</evidence>
<feature type="transmembrane region" description="Helical" evidence="1">
    <location>
        <begin position="83"/>
        <end position="109"/>
    </location>
</feature>
<dbReference type="AlphaFoldDB" id="A0A933VVZ1"/>
<name>A0A933VVZ1_RHOPL</name>
<comment type="caution">
    <text evidence="2">The sequence shown here is derived from an EMBL/GenBank/DDBJ whole genome shotgun (WGS) entry which is preliminary data.</text>
</comment>
<evidence type="ECO:0000313" key="3">
    <source>
        <dbReference type="Proteomes" id="UP000782519"/>
    </source>
</evidence>
<accession>A0A933VVZ1</accession>
<reference evidence="2" key="1">
    <citation type="submission" date="2020-07" db="EMBL/GenBank/DDBJ databases">
        <title>Huge and variable diversity of episymbiotic CPR bacteria and DPANN archaea in groundwater ecosystems.</title>
        <authorList>
            <person name="He C.Y."/>
            <person name="Keren R."/>
            <person name="Whittaker M."/>
            <person name="Farag I.F."/>
            <person name="Doudna J."/>
            <person name="Cate J.H.D."/>
            <person name="Banfield J.F."/>
        </authorList>
    </citation>
    <scope>NUCLEOTIDE SEQUENCE</scope>
    <source>
        <strain evidence="2">NC_groundwater_1818_Pr3_B-0.1um_66_35</strain>
    </source>
</reference>
<keyword evidence="1" id="KW-0472">Membrane</keyword>
<sequence>MTSDLDAAAPDSPSAKSVLDRLRADLAAPAADDLQTLLKIGGDLDALDHRHLGVDEAAAWQARPETRREYIRAMLARQSGFRLGLLVGFGAGFVLTGLFGAMLAMHYVVVHQP</sequence>
<dbReference type="Proteomes" id="UP000782519">
    <property type="component" value="Unassembled WGS sequence"/>
</dbReference>